<comment type="similarity">
    <text evidence="2">Belongs to the FPG family.</text>
</comment>
<evidence type="ECO:0000256" key="3">
    <source>
        <dbReference type="ARBA" id="ARBA00022763"/>
    </source>
</evidence>
<dbReference type="InterPro" id="IPR012319">
    <property type="entry name" value="FPG_cat"/>
</dbReference>
<keyword evidence="3" id="KW-0227">DNA damage</keyword>
<dbReference type="GO" id="GO:0016829">
    <property type="term" value="F:lyase activity"/>
    <property type="evidence" value="ECO:0007669"/>
    <property type="project" value="UniProtKB-KW"/>
</dbReference>
<dbReference type="InterPro" id="IPR010979">
    <property type="entry name" value="Ribosomal_uS13-like_H2TH"/>
</dbReference>
<keyword evidence="4" id="KW-0378">Hydrolase</keyword>
<keyword evidence="5" id="KW-0238">DNA-binding</keyword>
<dbReference type="Pfam" id="PF06831">
    <property type="entry name" value="H2TH"/>
    <property type="match status" value="1"/>
</dbReference>
<evidence type="ECO:0000256" key="9">
    <source>
        <dbReference type="ARBA" id="ARBA00023295"/>
    </source>
</evidence>
<evidence type="ECO:0000256" key="6">
    <source>
        <dbReference type="ARBA" id="ARBA00023204"/>
    </source>
</evidence>
<accession>A0A1T5KDH7</accession>
<keyword evidence="7" id="KW-0456">Lyase</keyword>
<keyword evidence="6" id="KW-0234">DNA repair</keyword>
<name>A0A1T5KDH7_9BACT</name>
<sequence>MPELPDLQAFSINLQKKLHNKKVKDVNLLFAKKSNAPEAKLKKALDKQALAEVYRDGKELYFKFKNDDILRLHLMLRGKLYLVEHEEEPKHSILEILFDEDIKLVLTDFQKAATITLNPEPSDVPDAMSPEVDADFLKGILSKKKAIIKNVLLDQHNIKGIGNAYADEILWDAKISPMSVSNKIPDNAIKRLAKSIKSVLKNAEKQILKKDPDIISGEIRDFLDIHNSKKTHSPTGGKIISQTVNSRITYYTEEQELFE</sequence>
<keyword evidence="8" id="KW-0511">Multifunctional enzyme</keyword>
<reference evidence="11 12" key="1">
    <citation type="submission" date="2017-02" db="EMBL/GenBank/DDBJ databases">
        <authorList>
            <person name="Peterson S.W."/>
        </authorList>
    </citation>
    <scope>NUCLEOTIDE SEQUENCE [LARGE SCALE GENOMIC DNA]</scope>
    <source>
        <strain evidence="11 12">DSM 25262</strain>
    </source>
</reference>
<gene>
    <name evidence="11" type="ORF">SAMN05660236_2060</name>
</gene>
<dbReference type="InterPro" id="IPR015886">
    <property type="entry name" value="H2TH_FPG"/>
</dbReference>
<dbReference type="SUPFAM" id="SSF81624">
    <property type="entry name" value="N-terminal domain of MutM-like DNA repair proteins"/>
    <property type="match status" value="1"/>
</dbReference>
<dbReference type="AlphaFoldDB" id="A0A1T5KDH7"/>
<comment type="catalytic activity">
    <reaction evidence="1">
        <text>Hydrolysis of DNA containing ring-opened 7-methylguanine residues, releasing 2,6-diamino-4-hydroxy-5-(N-methyl)formamidopyrimidine.</text>
        <dbReference type="EC" id="3.2.2.23"/>
    </reaction>
</comment>
<keyword evidence="9" id="KW-0326">Glycosidase</keyword>
<dbReference type="PANTHER" id="PTHR22993:SF9">
    <property type="entry name" value="FORMAMIDOPYRIMIDINE-DNA GLYCOSYLASE"/>
    <property type="match status" value="1"/>
</dbReference>
<dbReference type="GO" id="GO:0008534">
    <property type="term" value="F:oxidized purine nucleobase lesion DNA N-glycosylase activity"/>
    <property type="evidence" value="ECO:0007669"/>
    <property type="project" value="UniProtKB-EC"/>
</dbReference>
<dbReference type="GO" id="GO:0006284">
    <property type="term" value="P:base-excision repair"/>
    <property type="evidence" value="ECO:0007669"/>
    <property type="project" value="InterPro"/>
</dbReference>
<evidence type="ECO:0000313" key="11">
    <source>
        <dbReference type="EMBL" id="SKC61680.1"/>
    </source>
</evidence>
<dbReference type="Proteomes" id="UP000190961">
    <property type="component" value="Unassembled WGS sequence"/>
</dbReference>
<dbReference type="RefSeq" id="WP_079686553.1">
    <property type="nucleotide sequence ID" value="NZ_FUZU01000001.1"/>
</dbReference>
<dbReference type="STRING" id="688867.SAMN05660236_2060"/>
<dbReference type="GO" id="GO:0008270">
    <property type="term" value="F:zinc ion binding"/>
    <property type="evidence" value="ECO:0007669"/>
    <property type="project" value="InterPro"/>
</dbReference>
<evidence type="ECO:0000256" key="2">
    <source>
        <dbReference type="ARBA" id="ARBA00009409"/>
    </source>
</evidence>
<dbReference type="PROSITE" id="PS51068">
    <property type="entry name" value="FPG_CAT"/>
    <property type="match status" value="1"/>
</dbReference>
<evidence type="ECO:0000256" key="7">
    <source>
        <dbReference type="ARBA" id="ARBA00023239"/>
    </source>
</evidence>
<dbReference type="InterPro" id="IPR035937">
    <property type="entry name" value="FPG_N"/>
</dbReference>
<dbReference type="Gene3D" id="3.20.190.10">
    <property type="entry name" value="MutM-like, N-terminal"/>
    <property type="match status" value="1"/>
</dbReference>
<evidence type="ECO:0000259" key="10">
    <source>
        <dbReference type="PROSITE" id="PS51068"/>
    </source>
</evidence>
<dbReference type="Pfam" id="PF01149">
    <property type="entry name" value="Fapy_DNA_glyco"/>
    <property type="match status" value="1"/>
</dbReference>
<dbReference type="GO" id="GO:0003906">
    <property type="term" value="F:DNA-(apurinic or apyrimidinic site) endonuclease activity"/>
    <property type="evidence" value="ECO:0007669"/>
    <property type="project" value="InterPro"/>
</dbReference>
<feature type="domain" description="Formamidopyrimidine-DNA glycosylase catalytic" evidence="10">
    <location>
        <begin position="2"/>
        <end position="113"/>
    </location>
</feature>
<evidence type="ECO:0000256" key="4">
    <source>
        <dbReference type="ARBA" id="ARBA00022801"/>
    </source>
</evidence>
<dbReference type="EMBL" id="FUZU01000001">
    <property type="protein sequence ID" value="SKC61680.1"/>
    <property type="molecule type" value="Genomic_DNA"/>
</dbReference>
<dbReference type="Gene3D" id="1.10.8.50">
    <property type="match status" value="1"/>
</dbReference>
<evidence type="ECO:0000313" key="12">
    <source>
        <dbReference type="Proteomes" id="UP000190961"/>
    </source>
</evidence>
<dbReference type="PANTHER" id="PTHR22993">
    <property type="entry name" value="FORMAMIDOPYRIMIDINE-DNA GLYCOSYLASE"/>
    <property type="match status" value="1"/>
</dbReference>
<dbReference type="SUPFAM" id="SSF46946">
    <property type="entry name" value="S13-like H2TH domain"/>
    <property type="match status" value="1"/>
</dbReference>
<dbReference type="GO" id="GO:0003684">
    <property type="term" value="F:damaged DNA binding"/>
    <property type="evidence" value="ECO:0007669"/>
    <property type="project" value="InterPro"/>
</dbReference>
<protein>
    <submittedName>
        <fullName evidence="11">Formamidopyrimidine-DNA glycosylase</fullName>
    </submittedName>
</protein>
<evidence type="ECO:0000256" key="5">
    <source>
        <dbReference type="ARBA" id="ARBA00023125"/>
    </source>
</evidence>
<keyword evidence="12" id="KW-1185">Reference proteome</keyword>
<dbReference type="SMART" id="SM01232">
    <property type="entry name" value="H2TH"/>
    <property type="match status" value="1"/>
</dbReference>
<proteinExistence type="inferred from homology"/>
<dbReference type="OrthoDB" id="9800855at2"/>
<evidence type="ECO:0000256" key="1">
    <source>
        <dbReference type="ARBA" id="ARBA00001668"/>
    </source>
</evidence>
<evidence type="ECO:0000256" key="8">
    <source>
        <dbReference type="ARBA" id="ARBA00023268"/>
    </source>
</evidence>
<organism evidence="11 12">
    <name type="scientific">Ohtaekwangia koreensis</name>
    <dbReference type="NCBI Taxonomy" id="688867"/>
    <lineage>
        <taxon>Bacteria</taxon>
        <taxon>Pseudomonadati</taxon>
        <taxon>Bacteroidota</taxon>
        <taxon>Cytophagia</taxon>
        <taxon>Cytophagales</taxon>
        <taxon>Fulvivirgaceae</taxon>
        <taxon>Ohtaekwangia</taxon>
    </lineage>
</organism>
<dbReference type="SMART" id="SM00898">
    <property type="entry name" value="Fapy_DNA_glyco"/>
    <property type="match status" value="1"/>
</dbReference>